<dbReference type="GO" id="GO:0035025">
    <property type="term" value="P:positive regulation of Rho protein signal transduction"/>
    <property type="evidence" value="ECO:0007669"/>
    <property type="project" value="TreeGrafter"/>
</dbReference>
<evidence type="ECO:0000256" key="2">
    <source>
        <dbReference type="ARBA" id="ARBA00022692"/>
    </source>
</evidence>
<reference evidence="12" key="1">
    <citation type="submission" date="2025-08" db="UniProtKB">
        <authorList>
            <consortium name="Ensembl"/>
        </authorList>
    </citation>
    <scope>IDENTIFICATION</scope>
</reference>
<dbReference type="PANTHER" id="PTHR24232">
    <property type="entry name" value="G-PROTEIN COUPLED RECEPTOR"/>
    <property type="match status" value="1"/>
</dbReference>
<feature type="transmembrane region" description="Helical" evidence="10">
    <location>
        <begin position="246"/>
        <end position="269"/>
    </location>
</feature>
<evidence type="ECO:0000256" key="5">
    <source>
        <dbReference type="ARBA" id="ARBA00023136"/>
    </source>
</evidence>
<feature type="transmembrane region" description="Helical" evidence="10">
    <location>
        <begin position="138"/>
        <end position="159"/>
    </location>
</feature>
<keyword evidence="5 10" id="KW-0472">Membrane</keyword>
<dbReference type="PROSITE" id="PS50262">
    <property type="entry name" value="G_PROTEIN_RECEP_F1_2"/>
    <property type="match status" value="1"/>
</dbReference>
<evidence type="ECO:0000313" key="12">
    <source>
        <dbReference type="Ensembl" id="ENSSANP00000031304.1"/>
    </source>
</evidence>
<dbReference type="AlphaFoldDB" id="A0A671MDT9"/>
<protein>
    <recommendedName>
        <fullName evidence="11">G-protein coupled receptors family 1 profile domain-containing protein</fullName>
    </recommendedName>
</protein>
<evidence type="ECO:0000256" key="8">
    <source>
        <dbReference type="ARBA" id="ARBA00023224"/>
    </source>
</evidence>
<dbReference type="PANTHER" id="PTHR24232:SF85">
    <property type="entry name" value="G-PROTEIN COUPLED RECEPTOR 4"/>
    <property type="match status" value="1"/>
</dbReference>
<reference evidence="12" key="2">
    <citation type="submission" date="2025-09" db="UniProtKB">
        <authorList>
            <consortium name="Ensembl"/>
        </authorList>
    </citation>
    <scope>IDENTIFICATION</scope>
</reference>
<dbReference type="GO" id="GO:0005886">
    <property type="term" value="C:plasma membrane"/>
    <property type="evidence" value="ECO:0007669"/>
    <property type="project" value="TreeGrafter"/>
</dbReference>
<dbReference type="Gene3D" id="1.20.1070.10">
    <property type="entry name" value="Rhodopsin 7-helix transmembrane proteins"/>
    <property type="match status" value="1"/>
</dbReference>
<dbReference type="FunFam" id="1.20.1070.10:FF:000892">
    <property type="entry name" value="Uncharacterized protein"/>
    <property type="match status" value="1"/>
</dbReference>
<evidence type="ECO:0000259" key="11">
    <source>
        <dbReference type="PROSITE" id="PS50262"/>
    </source>
</evidence>
<dbReference type="GO" id="GO:0004930">
    <property type="term" value="F:G protein-coupled receptor activity"/>
    <property type="evidence" value="ECO:0007669"/>
    <property type="project" value="UniProtKB-KW"/>
</dbReference>
<evidence type="ECO:0000256" key="7">
    <source>
        <dbReference type="ARBA" id="ARBA00023180"/>
    </source>
</evidence>
<dbReference type="PROSITE" id="PS00237">
    <property type="entry name" value="G_PROTEIN_RECEP_F1_1"/>
    <property type="match status" value="1"/>
</dbReference>
<feature type="transmembrane region" description="Helical" evidence="10">
    <location>
        <begin position="165"/>
        <end position="188"/>
    </location>
</feature>
<keyword evidence="3 10" id="KW-1133">Transmembrane helix</keyword>
<name>A0A671MDT9_9TELE</name>
<keyword evidence="13" id="KW-1185">Reference proteome</keyword>
<dbReference type="SUPFAM" id="SSF81321">
    <property type="entry name" value="Family A G protein-coupled receptor-like"/>
    <property type="match status" value="1"/>
</dbReference>
<feature type="transmembrane region" description="Helical" evidence="10">
    <location>
        <begin position="34"/>
        <end position="57"/>
    </location>
</feature>
<keyword evidence="8 9" id="KW-0807">Transducer</keyword>
<dbReference type="InterPro" id="IPR017452">
    <property type="entry name" value="GPCR_Rhodpsn_7TM"/>
</dbReference>
<evidence type="ECO:0000256" key="3">
    <source>
        <dbReference type="ARBA" id="ARBA00022989"/>
    </source>
</evidence>
<evidence type="ECO:0000256" key="1">
    <source>
        <dbReference type="ARBA" id="ARBA00004141"/>
    </source>
</evidence>
<evidence type="ECO:0000256" key="4">
    <source>
        <dbReference type="ARBA" id="ARBA00023040"/>
    </source>
</evidence>
<feature type="transmembrane region" description="Helical" evidence="10">
    <location>
        <begin position="64"/>
        <end position="84"/>
    </location>
</feature>
<sequence>MTFQLEVNYLAWLLEKLNWTSVKTAVCASSSEMVVIWIIFSIEFVVICLALYGLCYLLRPNHTVPVFVINLFITDVIQICFRPILNFCTFSVIIAFIYYIYSLSIIVNVGFMVCISVERYIMIKYPVWYRLHNTSKNLALICLLVWAIPCGIIVIDVIIALQGKIAHAFFISVFVLLMPYPLVVFSFVGSWKALSHSVTITPNEQKRILGILALVLFNYTVLFMPGIVQSIIMMLSFEQGLRLHGYLLSVSGILVYLNPLADSLLYVFLRRDANGIFRCLCCEKLHENQTENSSNSLSRRGEVQISIKTYRETTELESV</sequence>
<dbReference type="Proteomes" id="UP000472260">
    <property type="component" value="Unassembled WGS sequence"/>
</dbReference>
<feature type="transmembrane region" description="Helical" evidence="10">
    <location>
        <begin position="209"/>
        <end position="234"/>
    </location>
</feature>
<comment type="similarity">
    <text evidence="9">Belongs to the G-protein coupled receptor 1 family.</text>
</comment>
<dbReference type="Pfam" id="PF00001">
    <property type="entry name" value="7tm_1"/>
    <property type="match status" value="1"/>
</dbReference>
<dbReference type="InterPro" id="IPR000276">
    <property type="entry name" value="GPCR_Rhodpsn"/>
</dbReference>
<organism evidence="12 13">
    <name type="scientific">Sinocyclocheilus anshuiensis</name>
    <dbReference type="NCBI Taxonomy" id="1608454"/>
    <lineage>
        <taxon>Eukaryota</taxon>
        <taxon>Metazoa</taxon>
        <taxon>Chordata</taxon>
        <taxon>Craniata</taxon>
        <taxon>Vertebrata</taxon>
        <taxon>Euteleostomi</taxon>
        <taxon>Actinopterygii</taxon>
        <taxon>Neopterygii</taxon>
        <taxon>Teleostei</taxon>
        <taxon>Ostariophysi</taxon>
        <taxon>Cypriniformes</taxon>
        <taxon>Cyprinidae</taxon>
        <taxon>Cyprininae</taxon>
        <taxon>Sinocyclocheilus</taxon>
    </lineage>
</organism>
<keyword evidence="2 9" id="KW-0812">Transmembrane</keyword>
<keyword evidence="6 9" id="KW-0675">Receptor</keyword>
<feature type="transmembrane region" description="Helical" evidence="10">
    <location>
        <begin position="90"/>
        <end position="117"/>
    </location>
</feature>
<evidence type="ECO:0000256" key="9">
    <source>
        <dbReference type="RuleBase" id="RU000688"/>
    </source>
</evidence>
<proteinExistence type="inferred from homology"/>
<keyword evidence="4 9" id="KW-0297">G-protein coupled receptor</keyword>
<comment type="subcellular location">
    <subcellularLocation>
        <location evidence="1">Membrane</location>
        <topology evidence="1">Multi-pass membrane protein</topology>
    </subcellularLocation>
</comment>
<dbReference type="Ensembl" id="ENSSANT00000033339.1">
    <property type="protein sequence ID" value="ENSSANP00000031304.1"/>
    <property type="gene ID" value="ENSSANG00000015999.1"/>
</dbReference>
<feature type="domain" description="G-protein coupled receptors family 1 profile" evidence="11">
    <location>
        <begin position="31"/>
        <end position="266"/>
    </location>
</feature>
<evidence type="ECO:0000256" key="6">
    <source>
        <dbReference type="ARBA" id="ARBA00023170"/>
    </source>
</evidence>
<evidence type="ECO:0000256" key="10">
    <source>
        <dbReference type="SAM" id="Phobius"/>
    </source>
</evidence>
<accession>A0A671MDT9</accession>
<evidence type="ECO:0000313" key="13">
    <source>
        <dbReference type="Proteomes" id="UP000472260"/>
    </source>
</evidence>
<keyword evidence="7" id="KW-0325">Glycoprotein</keyword>
<dbReference type="GO" id="GO:0007200">
    <property type="term" value="P:phospholipase C-activating G protein-coupled receptor signaling pathway"/>
    <property type="evidence" value="ECO:0007669"/>
    <property type="project" value="TreeGrafter"/>
</dbReference>
<dbReference type="PRINTS" id="PR00237">
    <property type="entry name" value="GPCRRHODOPSN"/>
</dbReference>